<evidence type="ECO:0000313" key="1">
    <source>
        <dbReference type="EMBL" id="GJD81660.1"/>
    </source>
</evidence>
<organism evidence="1 2">
    <name type="scientific">Methylobacterium gregans</name>
    <dbReference type="NCBI Taxonomy" id="374424"/>
    <lineage>
        <taxon>Bacteria</taxon>
        <taxon>Pseudomonadati</taxon>
        <taxon>Pseudomonadota</taxon>
        <taxon>Alphaproteobacteria</taxon>
        <taxon>Hyphomicrobiales</taxon>
        <taxon>Methylobacteriaceae</taxon>
        <taxon>Methylobacterium</taxon>
    </lineage>
</organism>
<accession>A0AA37MCR1</accession>
<dbReference type="Proteomes" id="UP001055108">
    <property type="component" value="Unassembled WGS sequence"/>
</dbReference>
<sequence>MGLPSAYRRDETGAGRFWRWCRDRAQPLNHALGPGRVQIRTGTKLPGFGGPDARGVAQAGFGEAAGCAGLCVARTSLS</sequence>
<reference evidence="1" key="1">
    <citation type="journal article" date="2016" name="Front. Microbiol.">
        <title>Genome Sequence of the Piezophilic, Mesophilic Sulfate-Reducing Bacterium Desulfovibrio indicus J2T.</title>
        <authorList>
            <person name="Cao J."/>
            <person name="Maignien L."/>
            <person name="Shao Z."/>
            <person name="Alain K."/>
            <person name="Jebbar M."/>
        </authorList>
    </citation>
    <scope>NUCLEOTIDE SEQUENCE</scope>
    <source>
        <strain evidence="1">NBRC 103626</strain>
    </source>
</reference>
<comment type="caution">
    <text evidence="1">The sequence shown here is derived from an EMBL/GenBank/DDBJ whole genome shotgun (WGS) entry which is preliminary data.</text>
</comment>
<protein>
    <submittedName>
        <fullName evidence="1">Uncharacterized protein</fullName>
    </submittedName>
</protein>
<reference evidence="1" key="2">
    <citation type="submission" date="2021-08" db="EMBL/GenBank/DDBJ databases">
        <authorList>
            <person name="Tani A."/>
            <person name="Ola A."/>
            <person name="Ogura Y."/>
            <person name="Katsura K."/>
            <person name="Hayashi T."/>
        </authorList>
    </citation>
    <scope>NUCLEOTIDE SEQUENCE</scope>
    <source>
        <strain evidence="1">NBRC 103626</strain>
    </source>
</reference>
<dbReference type="EMBL" id="BPQM01000152">
    <property type="protein sequence ID" value="GJD81660.1"/>
    <property type="molecule type" value="Genomic_DNA"/>
</dbReference>
<evidence type="ECO:0000313" key="2">
    <source>
        <dbReference type="Proteomes" id="UP001055108"/>
    </source>
</evidence>
<proteinExistence type="predicted"/>
<gene>
    <name evidence="1" type="ORF">NBEOAGPD_4914</name>
</gene>
<dbReference type="AlphaFoldDB" id="A0AA37MCR1"/>
<keyword evidence="2" id="KW-1185">Reference proteome</keyword>
<name>A0AA37MCR1_9HYPH</name>